<comment type="cofactor">
    <cofactor evidence="3">
        <name>Mg(2+)</name>
        <dbReference type="ChEBI" id="CHEBI:18420"/>
    </cofactor>
</comment>
<dbReference type="InterPro" id="IPR045038">
    <property type="entry name" value="AIG2-like"/>
</dbReference>
<organism evidence="6 7">
    <name type="scientific">Yoonia rosea</name>
    <dbReference type="NCBI Taxonomy" id="287098"/>
    <lineage>
        <taxon>Bacteria</taxon>
        <taxon>Pseudomonadati</taxon>
        <taxon>Pseudomonadota</taxon>
        <taxon>Alphaproteobacteria</taxon>
        <taxon>Rhodobacterales</taxon>
        <taxon>Paracoccaceae</taxon>
        <taxon>Yoonia</taxon>
    </lineage>
</organism>
<accession>A0A1R3WIA4</accession>
<dbReference type="PANTHER" id="PTHR31544:SF2">
    <property type="entry name" value="AIG2-LIKE PROTEIN D"/>
    <property type="match status" value="1"/>
</dbReference>
<dbReference type="Pfam" id="PF06094">
    <property type="entry name" value="GGACT"/>
    <property type="match status" value="1"/>
</dbReference>
<keyword evidence="3" id="KW-0460">Magnesium</keyword>
<reference evidence="7" key="1">
    <citation type="submission" date="2017-01" db="EMBL/GenBank/DDBJ databases">
        <authorList>
            <person name="Varghese N."/>
            <person name="Submissions S."/>
        </authorList>
    </citation>
    <scope>NUCLEOTIDE SEQUENCE [LARGE SCALE GENOMIC DNA]</scope>
    <source>
        <strain evidence="7">DSM 29591</strain>
    </source>
</reference>
<feature type="short sequence motif" description="Nudix box" evidence="4">
    <location>
        <begin position="259"/>
        <end position="281"/>
    </location>
</feature>
<dbReference type="OrthoDB" id="5292471at2"/>
<evidence type="ECO:0000256" key="1">
    <source>
        <dbReference type="ARBA" id="ARBA00022679"/>
    </source>
</evidence>
<dbReference type="Gene3D" id="3.10.490.10">
    <property type="entry name" value="Gamma-glutamyl cyclotransferase-like"/>
    <property type="match status" value="1"/>
</dbReference>
<dbReference type="PANTHER" id="PTHR31544">
    <property type="entry name" value="AIG2-LIKE PROTEIN D"/>
    <property type="match status" value="1"/>
</dbReference>
<dbReference type="CDD" id="cd24155">
    <property type="entry name" value="NUDIX_ADPRase"/>
    <property type="match status" value="1"/>
</dbReference>
<evidence type="ECO:0000313" key="7">
    <source>
        <dbReference type="Proteomes" id="UP000186997"/>
    </source>
</evidence>
<feature type="binding site" evidence="3">
    <location>
        <position position="274"/>
    </location>
    <ligand>
        <name>Mg(2+)</name>
        <dbReference type="ChEBI" id="CHEBI:18420"/>
        <label>1</label>
    </ligand>
</feature>
<dbReference type="GO" id="GO:0016740">
    <property type="term" value="F:transferase activity"/>
    <property type="evidence" value="ECO:0007669"/>
    <property type="project" value="UniProtKB-KW"/>
</dbReference>
<dbReference type="RefSeq" id="WP_076658342.1">
    <property type="nucleotide sequence ID" value="NZ_FTPR01000001.1"/>
</dbReference>
<dbReference type="InterPro" id="IPR004385">
    <property type="entry name" value="NDP_pyrophosphatase"/>
</dbReference>
<dbReference type="PROSITE" id="PS51462">
    <property type="entry name" value="NUDIX"/>
    <property type="match status" value="1"/>
</dbReference>
<keyword evidence="1" id="KW-0808">Transferase</keyword>
<dbReference type="Pfam" id="PF00293">
    <property type="entry name" value="NUDIX"/>
    <property type="match status" value="1"/>
</dbReference>
<protein>
    <recommendedName>
        <fullName evidence="2">Putative gamma-glutamylcyclotransferase</fullName>
    </recommendedName>
</protein>
<feature type="domain" description="Nudix hydrolase" evidence="5">
    <location>
        <begin position="216"/>
        <end position="356"/>
    </location>
</feature>
<dbReference type="AlphaFoldDB" id="A0A1R3WIA4"/>
<dbReference type="Proteomes" id="UP000186997">
    <property type="component" value="Unassembled WGS sequence"/>
</dbReference>
<keyword evidence="3" id="KW-0479">Metal-binding</keyword>
<dbReference type="InterPro" id="IPR009288">
    <property type="entry name" value="AIG2-like_dom"/>
</dbReference>
<dbReference type="NCBIfam" id="TIGR00052">
    <property type="entry name" value="nudix-type nucleoside diphosphatase, YffH/AdpP family"/>
    <property type="match status" value="1"/>
</dbReference>
<dbReference type="InterPro" id="IPR036568">
    <property type="entry name" value="GGCT-like_sf"/>
</dbReference>
<dbReference type="STRING" id="287098.SAMN05421665_0651"/>
<evidence type="ECO:0000256" key="3">
    <source>
        <dbReference type="PIRSR" id="PIRSR604385-2"/>
    </source>
</evidence>
<evidence type="ECO:0000256" key="2">
    <source>
        <dbReference type="ARBA" id="ARBA00030602"/>
    </source>
</evidence>
<dbReference type="SUPFAM" id="SSF55811">
    <property type="entry name" value="Nudix"/>
    <property type="match status" value="1"/>
</dbReference>
<evidence type="ECO:0000259" key="5">
    <source>
        <dbReference type="PROSITE" id="PS51462"/>
    </source>
</evidence>
<dbReference type="EMBL" id="FTPR01000001">
    <property type="protein sequence ID" value="SIT77830.1"/>
    <property type="molecule type" value="Genomic_DNA"/>
</dbReference>
<keyword evidence="7" id="KW-1185">Reference proteome</keyword>
<dbReference type="CDD" id="cd06661">
    <property type="entry name" value="GGCT_like"/>
    <property type="match status" value="1"/>
</dbReference>
<proteinExistence type="predicted"/>
<feature type="binding site" evidence="3">
    <location>
        <position position="327"/>
    </location>
    <ligand>
        <name>Mg(2+)</name>
        <dbReference type="ChEBI" id="CHEBI:18420"/>
        <label>1</label>
    </ligand>
</feature>
<evidence type="ECO:0000313" key="6">
    <source>
        <dbReference type="EMBL" id="SIT77830.1"/>
    </source>
</evidence>
<feature type="binding site" evidence="3">
    <location>
        <position position="278"/>
    </location>
    <ligand>
        <name>Mg(2+)</name>
        <dbReference type="ChEBI" id="CHEBI:18420"/>
        <label>1</label>
    </ligand>
</feature>
<sequence>MDLFVYGTLRSQDLMAAVCGGPVRGAVPADLPDYGVFPVDGNVVPFIAPQRGATAQGLVYEGLDDQQMARLDLYEGAFGYRFVAVEVTTATGPRTVQCYLPPEDVALGVGAWSLAVWEADHLAPAVLAATELFSYDPLPSFAVARAMWPMIEARAWSKHRAKAAPATQRYTAQSTDFQITGARAPQGRFFRFESVDVMHRKFTGGRSDVLVREGFVGTDAAVVLPYDPVRDRVLLVEQARLGPRLRHDPNPWMLEPVAGIVDARETPQAAALRECKEEAGVTVTRLEEAGAFYVSPGASTDYFYTYVGLCDLPQTEAYLGGLDDEAEDLRLHPLAFDDALALADSGEIATGPALFLLYWILRHKARLQGAA</sequence>
<dbReference type="SUPFAM" id="SSF110857">
    <property type="entry name" value="Gamma-glutamyl cyclotransferase-like"/>
    <property type="match status" value="1"/>
</dbReference>
<dbReference type="InterPro" id="IPR000086">
    <property type="entry name" value="NUDIX_hydrolase_dom"/>
</dbReference>
<dbReference type="Gene3D" id="3.90.79.10">
    <property type="entry name" value="Nucleoside Triphosphate Pyrophosphohydrolase"/>
    <property type="match status" value="1"/>
</dbReference>
<gene>
    <name evidence="6" type="ORF">SAMN05421665_0651</name>
</gene>
<dbReference type="InterPro" id="IPR015797">
    <property type="entry name" value="NUDIX_hydrolase-like_dom_sf"/>
</dbReference>
<dbReference type="InterPro" id="IPR013024">
    <property type="entry name" value="GGCT-like"/>
</dbReference>
<evidence type="ECO:0000256" key="4">
    <source>
        <dbReference type="PIRSR" id="PIRSR604385-3"/>
    </source>
</evidence>
<dbReference type="GO" id="GO:0016818">
    <property type="term" value="F:hydrolase activity, acting on acid anhydrides, in phosphorus-containing anhydrides"/>
    <property type="evidence" value="ECO:0007669"/>
    <property type="project" value="InterPro"/>
</dbReference>
<name>A0A1R3WIA4_9RHOB</name>
<feature type="binding site" evidence="3">
    <location>
        <position position="258"/>
    </location>
    <ligand>
        <name>Mg(2+)</name>
        <dbReference type="ChEBI" id="CHEBI:18420"/>
        <label>1</label>
    </ligand>
</feature>
<dbReference type="GO" id="GO:0046872">
    <property type="term" value="F:metal ion binding"/>
    <property type="evidence" value="ECO:0007669"/>
    <property type="project" value="UniProtKB-KW"/>
</dbReference>